<dbReference type="PROSITE" id="PS50164">
    <property type="entry name" value="GIY_YIG"/>
    <property type="match status" value="1"/>
</dbReference>
<dbReference type="InterPro" id="IPR035901">
    <property type="entry name" value="GIY-YIG_endonuc_sf"/>
</dbReference>
<protein>
    <submittedName>
        <fullName evidence="2">GIY-YIG nuclease family protein</fullName>
    </submittedName>
</protein>
<dbReference type="Proteomes" id="UP001153642">
    <property type="component" value="Unassembled WGS sequence"/>
</dbReference>
<evidence type="ECO:0000313" key="2">
    <source>
        <dbReference type="EMBL" id="MDG3585055.1"/>
    </source>
</evidence>
<dbReference type="Gene3D" id="3.40.1440.10">
    <property type="entry name" value="GIY-YIG endonuclease"/>
    <property type="match status" value="1"/>
</dbReference>
<dbReference type="EMBL" id="JAPMUA010000001">
    <property type="protein sequence ID" value="MDG3585055.1"/>
    <property type="molecule type" value="Genomic_DNA"/>
</dbReference>
<dbReference type="RefSeq" id="WP_277898785.1">
    <property type="nucleotide sequence ID" value="NZ_JAPMUA010000001.1"/>
</dbReference>
<keyword evidence="3" id="KW-1185">Reference proteome</keyword>
<evidence type="ECO:0000259" key="1">
    <source>
        <dbReference type="PROSITE" id="PS50164"/>
    </source>
</evidence>
<proteinExistence type="predicted"/>
<dbReference type="InterPro" id="IPR000305">
    <property type="entry name" value="GIY-YIG_endonuc"/>
</dbReference>
<gene>
    <name evidence="2" type="ORF">OSR52_04175</name>
</gene>
<sequence length="79" mass="9193">MDYVVYILFSEGISQYYAGQTENIEKRIIRHNRGLVKSTKRGVPWKLIKIIPVSSIAEAMKLKRKVKKRGIKRFLADLT</sequence>
<dbReference type="CDD" id="cd10449">
    <property type="entry name" value="GIY-YIG_SLX1_like"/>
    <property type="match status" value="1"/>
</dbReference>
<organism evidence="2 3">
    <name type="scientific">Galbibacter pacificus</name>
    <dbReference type="NCBI Taxonomy" id="2996052"/>
    <lineage>
        <taxon>Bacteria</taxon>
        <taxon>Pseudomonadati</taxon>
        <taxon>Bacteroidota</taxon>
        <taxon>Flavobacteriia</taxon>
        <taxon>Flavobacteriales</taxon>
        <taxon>Flavobacteriaceae</taxon>
        <taxon>Galbibacter</taxon>
    </lineage>
</organism>
<name>A0ABT6FPA4_9FLAO</name>
<feature type="domain" description="GIY-YIG" evidence="1">
    <location>
        <begin position="1"/>
        <end position="76"/>
    </location>
</feature>
<dbReference type="SUPFAM" id="SSF82771">
    <property type="entry name" value="GIY-YIG endonuclease"/>
    <property type="match status" value="1"/>
</dbReference>
<comment type="caution">
    <text evidence="2">The sequence shown here is derived from an EMBL/GenBank/DDBJ whole genome shotgun (WGS) entry which is preliminary data.</text>
</comment>
<dbReference type="Pfam" id="PF01541">
    <property type="entry name" value="GIY-YIG"/>
    <property type="match status" value="1"/>
</dbReference>
<accession>A0ABT6FPA4</accession>
<evidence type="ECO:0000313" key="3">
    <source>
        <dbReference type="Proteomes" id="UP001153642"/>
    </source>
</evidence>
<reference evidence="2" key="1">
    <citation type="submission" date="2022-11" db="EMBL/GenBank/DDBJ databases">
        <title>High-quality draft genome sequence of Galbibacter sp. strain CMA-7.</title>
        <authorList>
            <person name="Wei L."/>
            <person name="Dong C."/>
            <person name="Shao Z."/>
        </authorList>
    </citation>
    <scope>NUCLEOTIDE SEQUENCE</scope>
    <source>
        <strain evidence="2">CMA-7</strain>
    </source>
</reference>